<evidence type="ECO:0000313" key="1">
    <source>
        <dbReference type="EMBL" id="APG14920.1"/>
    </source>
</evidence>
<dbReference type="Proteomes" id="UP000181962">
    <property type="component" value="Chromosome"/>
</dbReference>
<name>A0A1L3FNR3_BRAJP</name>
<protein>
    <submittedName>
        <fullName evidence="1">Uncharacterized protein</fullName>
    </submittedName>
</protein>
<gene>
    <name evidence="1" type="ORF">BKD09_41995</name>
</gene>
<organism evidence="1 2">
    <name type="scientific">Bradyrhizobium japonicum</name>
    <dbReference type="NCBI Taxonomy" id="375"/>
    <lineage>
        <taxon>Bacteria</taxon>
        <taxon>Pseudomonadati</taxon>
        <taxon>Pseudomonadota</taxon>
        <taxon>Alphaproteobacteria</taxon>
        <taxon>Hyphomicrobiales</taxon>
        <taxon>Nitrobacteraceae</taxon>
        <taxon>Bradyrhizobium</taxon>
    </lineage>
</organism>
<accession>A0A1L3FNR3</accession>
<dbReference type="AlphaFoldDB" id="A0A1L3FNR3"/>
<reference evidence="1 2" key="1">
    <citation type="submission" date="2016-11" db="EMBL/GenBank/DDBJ databases">
        <title>Complete Genome Sequence of Bradyrhizobium sp. strain J5, an isolated from soybean nodule in Hokkaido.</title>
        <authorList>
            <person name="Kanehara K."/>
        </authorList>
    </citation>
    <scope>NUCLEOTIDE SEQUENCE [LARGE SCALE GENOMIC DNA]</scope>
    <source>
        <strain evidence="1 2">J5</strain>
    </source>
</reference>
<proteinExistence type="predicted"/>
<dbReference type="EMBL" id="CP017637">
    <property type="protein sequence ID" value="APG14920.1"/>
    <property type="molecule type" value="Genomic_DNA"/>
</dbReference>
<evidence type="ECO:0000313" key="2">
    <source>
        <dbReference type="Proteomes" id="UP000181962"/>
    </source>
</evidence>
<sequence length="60" mass="6692">MRALVELGAAVSSVLADLGEIKRVAIPHKLECAHNTLVIRFSTKPMTTIRRLRPSMESLY</sequence>